<gene>
    <name evidence="2" type="ORF">SAMN04488095_0144</name>
</gene>
<accession>A0A1I3GCQ5</accession>
<evidence type="ECO:0000313" key="3">
    <source>
        <dbReference type="Proteomes" id="UP000199110"/>
    </source>
</evidence>
<name>A0A1I3GCQ5_9RHOB</name>
<dbReference type="AlphaFoldDB" id="A0A1I3GCQ5"/>
<dbReference type="EMBL" id="FORA01000001">
    <property type="protein sequence ID" value="SFI21268.1"/>
    <property type="molecule type" value="Genomic_DNA"/>
</dbReference>
<proteinExistence type="predicted"/>
<evidence type="ECO:0000313" key="2">
    <source>
        <dbReference type="EMBL" id="SFI21268.1"/>
    </source>
</evidence>
<evidence type="ECO:0000256" key="1">
    <source>
        <dbReference type="SAM" id="MobiDB-lite"/>
    </source>
</evidence>
<dbReference type="RefSeq" id="WP_175484758.1">
    <property type="nucleotide sequence ID" value="NZ_FORA01000001.1"/>
</dbReference>
<feature type="compositionally biased region" description="Basic and acidic residues" evidence="1">
    <location>
        <begin position="146"/>
        <end position="159"/>
    </location>
</feature>
<dbReference type="STRING" id="390807.SAMN04488095_0144"/>
<sequence length="167" mass="17964">MSLADDLADKLAARLIEHIHKTGDEEMINIISKSIGDSSQTLQEAFITSIRVQRAAIRADELLDARILEKAAEAKAKAAQPDETEATAKDAVEEDAPIPEPAKAQAETRDAPKEKPKSTVSRPAARTAEADEARKTAKAAEPAPKTPEKPAEKPEEKQAPKGPWDLG</sequence>
<feature type="region of interest" description="Disordered" evidence="1">
    <location>
        <begin position="72"/>
        <end position="167"/>
    </location>
</feature>
<reference evidence="2 3" key="1">
    <citation type="submission" date="2016-10" db="EMBL/GenBank/DDBJ databases">
        <authorList>
            <person name="de Groot N.N."/>
        </authorList>
    </citation>
    <scope>NUCLEOTIDE SEQUENCE [LARGE SCALE GENOMIC DNA]</scope>
    <source>
        <strain evidence="2 3">DSM 19073</strain>
    </source>
</reference>
<keyword evidence="3" id="KW-1185">Reference proteome</keyword>
<organism evidence="2 3">
    <name type="scientific">Jannaschia pohangensis</name>
    <dbReference type="NCBI Taxonomy" id="390807"/>
    <lineage>
        <taxon>Bacteria</taxon>
        <taxon>Pseudomonadati</taxon>
        <taxon>Pseudomonadota</taxon>
        <taxon>Alphaproteobacteria</taxon>
        <taxon>Rhodobacterales</taxon>
        <taxon>Roseobacteraceae</taxon>
        <taxon>Jannaschia</taxon>
    </lineage>
</organism>
<dbReference type="Proteomes" id="UP000199110">
    <property type="component" value="Unassembled WGS sequence"/>
</dbReference>
<protein>
    <submittedName>
        <fullName evidence="2">Uncharacterized protein</fullName>
    </submittedName>
</protein>
<feature type="compositionally biased region" description="Basic and acidic residues" evidence="1">
    <location>
        <begin position="106"/>
        <end position="117"/>
    </location>
</feature>